<evidence type="ECO:0000313" key="3">
    <source>
        <dbReference type="Proteomes" id="UP000095143"/>
    </source>
</evidence>
<organism evidence="2 3">
    <name type="scientific">Pseudomonas graminis</name>
    <dbReference type="NCBI Taxonomy" id="158627"/>
    <lineage>
        <taxon>Bacteria</taxon>
        <taxon>Pseudomonadati</taxon>
        <taxon>Pseudomonadota</taxon>
        <taxon>Gammaproteobacteria</taxon>
        <taxon>Pseudomonadales</taxon>
        <taxon>Pseudomonadaceae</taxon>
        <taxon>Pseudomonas</taxon>
    </lineage>
</organism>
<feature type="chain" id="PRO_5008659324" description="Secreted protein" evidence="1">
    <location>
        <begin position="24"/>
        <end position="104"/>
    </location>
</feature>
<protein>
    <recommendedName>
        <fullName evidence="4">Secreted protein</fullName>
    </recommendedName>
</protein>
<evidence type="ECO:0008006" key="4">
    <source>
        <dbReference type="Google" id="ProtNLM"/>
    </source>
</evidence>
<proteinExistence type="predicted"/>
<evidence type="ECO:0000256" key="1">
    <source>
        <dbReference type="SAM" id="SignalP"/>
    </source>
</evidence>
<sequence>MKLLRVAALLAPLALTLPLSAHAAMDAKTKTSYMNECTTAATQSNPSMDASAVKAHCECGAQQINQNFSDKEIASLNDKTTPPSTDMTSRLQAAVSKNCLSGKK</sequence>
<keyword evidence="1" id="KW-0732">Signal</keyword>
<feature type="signal peptide" evidence="1">
    <location>
        <begin position="1"/>
        <end position="23"/>
    </location>
</feature>
<evidence type="ECO:0000313" key="2">
    <source>
        <dbReference type="EMBL" id="OCX14019.1"/>
    </source>
</evidence>
<reference evidence="2 3" key="1">
    <citation type="submission" date="2016-08" db="EMBL/GenBank/DDBJ databases">
        <title>Whole genome sequence of Pseudomonas graminis strain UASWS1507, a potential biological control agent for agriculture.</title>
        <authorList>
            <person name="Crovadore J."/>
            <person name="Calmin G."/>
            <person name="Chablais R."/>
            <person name="Cochard B."/>
            <person name="Lefort F."/>
        </authorList>
    </citation>
    <scope>NUCLEOTIDE SEQUENCE [LARGE SCALE GENOMIC DNA]</scope>
    <source>
        <strain evidence="2 3">UASWS1507</strain>
    </source>
</reference>
<dbReference type="OrthoDB" id="7029980at2"/>
<comment type="caution">
    <text evidence="2">The sequence shown here is derived from an EMBL/GenBank/DDBJ whole genome shotgun (WGS) entry which is preliminary data.</text>
</comment>
<dbReference type="EMBL" id="MDEN01000068">
    <property type="protein sequence ID" value="OCX14019.1"/>
    <property type="molecule type" value="Genomic_DNA"/>
</dbReference>
<accession>A0A1C2DGY0</accession>
<dbReference type="AlphaFoldDB" id="A0A1C2DGY0"/>
<dbReference type="Proteomes" id="UP000095143">
    <property type="component" value="Unassembled WGS sequence"/>
</dbReference>
<dbReference type="RefSeq" id="WP_065991530.1">
    <property type="nucleotide sequence ID" value="NZ_MDEN01000068.1"/>
</dbReference>
<gene>
    <name evidence="2" type="ORF">BBI10_20900</name>
</gene>
<name>A0A1C2DGY0_9PSED</name>